<dbReference type="GO" id="GO:0008477">
    <property type="term" value="F:purine nucleosidase activity"/>
    <property type="evidence" value="ECO:0007669"/>
    <property type="project" value="TreeGrafter"/>
</dbReference>
<dbReference type="GO" id="GO:0006152">
    <property type="term" value="P:purine nucleoside catabolic process"/>
    <property type="evidence" value="ECO:0007669"/>
    <property type="project" value="TreeGrafter"/>
</dbReference>
<accession>A0AA35SDH8</accession>
<evidence type="ECO:0000256" key="3">
    <source>
        <dbReference type="ARBA" id="ARBA00023295"/>
    </source>
</evidence>
<evidence type="ECO:0000313" key="5">
    <source>
        <dbReference type="EMBL" id="CAI8028085.1"/>
    </source>
</evidence>
<dbReference type="InterPro" id="IPR015910">
    <property type="entry name" value="I/U_nuclsd_hydro_CS"/>
</dbReference>
<evidence type="ECO:0000259" key="4">
    <source>
        <dbReference type="Pfam" id="PF01156"/>
    </source>
</evidence>
<dbReference type="AlphaFoldDB" id="A0AA35SDH8"/>
<sequence length="300" mass="32174">MRRIIIDTDPGVDDAIAILMALSAPSVEVVGLTVVGGNVPHARGLCNALALLDFVGRSDVPVFRGSNRPLVGRFANAQHFHGTSGITRRLPEPTSQPAPQRAVDFLAGQLTNHPGQITLVAIGPLTNLARLERRHPGSLSRAASLVVMGGVVDSPGNITPHAEFNFYCDPLAAQEVLATGVPLTLVDLDACRQVTLSRDRAFNLKANNRFGKLALEIIQNWFKADEGRESMLFYDQIAMAAAFCPEVITTRQVAVTVETGGPEAGASHVVATDGPVAVADVVDVERLFSLMGEWLRWEQV</sequence>
<comment type="similarity">
    <text evidence="1">Belongs to the IUNH family.</text>
</comment>
<dbReference type="SUPFAM" id="SSF53590">
    <property type="entry name" value="Nucleoside hydrolase"/>
    <property type="match status" value="1"/>
</dbReference>
<name>A0AA35SDH8_GEOBA</name>
<dbReference type="InterPro" id="IPR023186">
    <property type="entry name" value="IUNH"/>
</dbReference>
<dbReference type="PANTHER" id="PTHR12304">
    <property type="entry name" value="INOSINE-URIDINE PREFERRING NUCLEOSIDE HYDROLASE"/>
    <property type="match status" value="1"/>
</dbReference>
<keyword evidence="2" id="KW-0378">Hydrolase</keyword>
<feature type="domain" description="Inosine/uridine-preferring nucleoside hydrolase" evidence="4">
    <location>
        <begin position="4"/>
        <end position="288"/>
    </location>
</feature>
<keyword evidence="3" id="KW-0326">Glycosidase</keyword>
<reference evidence="5" key="1">
    <citation type="submission" date="2023-03" db="EMBL/GenBank/DDBJ databases">
        <authorList>
            <person name="Steffen K."/>
            <person name="Cardenas P."/>
        </authorList>
    </citation>
    <scope>NUCLEOTIDE SEQUENCE</scope>
</reference>
<dbReference type="InterPro" id="IPR001910">
    <property type="entry name" value="Inosine/uridine_hydrolase_dom"/>
</dbReference>
<evidence type="ECO:0000313" key="6">
    <source>
        <dbReference type="Proteomes" id="UP001174909"/>
    </source>
</evidence>
<evidence type="ECO:0000256" key="2">
    <source>
        <dbReference type="ARBA" id="ARBA00022801"/>
    </source>
</evidence>
<dbReference type="EMBL" id="CASHTH010002317">
    <property type="protein sequence ID" value="CAI8028085.1"/>
    <property type="molecule type" value="Genomic_DNA"/>
</dbReference>
<dbReference type="Proteomes" id="UP001174909">
    <property type="component" value="Unassembled WGS sequence"/>
</dbReference>
<dbReference type="PROSITE" id="PS01247">
    <property type="entry name" value="IUNH"/>
    <property type="match status" value="1"/>
</dbReference>
<dbReference type="GO" id="GO:0005829">
    <property type="term" value="C:cytosol"/>
    <property type="evidence" value="ECO:0007669"/>
    <property type="project" value="TreeGrafter"/>
</dbReference>
<dbReference type="Gene3D" id="3.90.245.10">
    <property type="entry name" value="Ribonucleoside hydrolase-like"/>
    <property type="match status" value="1"/>
</dbReference>
<dbReference type="InterPro" id="IPR036452">
    <property type="entry name" value="Ribo_hydro-like"/>
</dbReference>
<dbReference type="PANTHER" id="PTHR12304:SF4">
    <property type="entry name" value="URIDINE NUCLEOSIDASE"/>
    <property type="match status" value="1"/>
</dbReference>
<comment type="caution">
    <text evidence="5">The sequence shown here is derived from an EMBL/GenBank/DDBJ whole genome shotgun (WGS) entry which is preliminary data.</text>
</comment>
<evidence type="ECO:0000256" key="1">
    <source>
        <dbReference type="ARBA" id="ARBA00009176"/>
    </source>
</evidence>
<keyword evidence="6" id="KW-1185">Reference proteome</keyword>
<proteinExistence type="inferred from homology"/>
<organism evidence="5 6">
    <name type="scientific">Geodia barretti</name>
    <name type="common">Barrett's horny sponge</name>
    <dbReference type="NCBI Taxonomy" id="519541"/>
    <lineage>
        <taxon>Eukaryota</taxon>
        <taxon>Metazoa</taxon>
        <taxon>Porifera</taxon>
        <taxon>Demospongiae</taxon>
        <taxon>Heteroscleromorpha</taxon>
        <taxon>Tetractinellida</taxon>
        <taxon>Astrophorina</taxon>
        <taxon>Geodiidae</taxon>
        <taxon>Geodia</taxon>
    </lineage>
</organism>
<gene>
    <name evidence="5" type="ORF">GBAR_LOCUS16005</name>
</gene>
<dbReference type="GO" id="GO:0045437">
    <property type="term" value="F:uridine nucleosidase activity"/>
    <property type="evidence" value="ECO:0007669"/>
    <property type="project" value="UniProtKB-ARBA"/>
</dbReference>
<protein>
    <submittedName>
        <fullName evidence="5">Uncharacterized protein C1683.06c</fullName>
    </submittedName>
</protein>
<dbReference type="Pfam" id="PF01156">
    <property type="entry name" value="IU_nuc_hydro"/>
    <property type="match status" value="1"/>
</dbReference>